<dbReference type="EMBL" id="JANPWB010000013">
    <property type="protein sequence ID" value="KAJ1107984.1"/>
    <property type="molecule type" value="Genomic_DNA"/>
</dbReference>
<name>A0AAV7MXU4_PLEWA</name>
<evidence type="ECO:0000313" key="3">
    <source>
        <dbReference type="Proteomes" id="UP001066276"/>
    </source>
</evidence>
<reference evidence="2" key="1">
    <citation type="journal article" date="2022" name="bioRxiv">
        <title>Sequencing and chromosome-scale assembly of the giantPleurodeles waltlgenome.</title>
        <authorList>
            <person name="Brown T."/>
            <person name="Elewa A."/>
            <person name="Iarovenko S."/>
            <person name="Subramanian E."/>
            <person name="Araus A.J."/>
            <person name="Petzold A."/>
            <person name="Susuki M."/>
            <person name="Suzuki K.-i.T."/>
            <person name="Hayashi T."/>
            <person name="Toyoda A."/>
            <person name="Oliveira C."/>
            <person name="Osipova E."/>
            <person name="Leigh N.D."/>
            <person name="Simon A."/>
            <person name="Yun M.H."/>
        </authorList>
    </citation>
    <scope>NUCLEOTIDE SEQUENCE</scope>
    <source>
        <strain evidence="2">20211129_DDA</strain>
        <tissue evidence="2">Liver</tissue>
    </source>
</reference>
<comment type="caution">
    <text evidence="2">The sequence shown here is derived from an EMBL/GenBank/DDBJ whole genome shotgun (WGS) entry which is preliminary data.</text>
</comment>
<dbReference type="AlphaFoldDB" id="A0AAV7MXU4"/>
<evidence type="ECO:0000256" key="1">
    <source>
        <dbReference type="SAM" id="MobiDB-lite"/>
    </source>
</evidence>
<accession>A0AAV7MXU4</accession>
<protein>
    <submittedName>
        <fullName evidence="2">Uncharacterized protein</fullName>
    </submittedName>
</protein>
<evidence type="ECO:0000313" key="2">
    <source>
        <dbReference type="EMBL" id="KAJ1107984.1"/>
    </source>
</evidence>
<feature type="region of interest" description="Disordered" evidence="1">
    <location>
        <begin position="16"/>
        <end position="55"/>
    </location>
</feature>
<dbReference type="Proteomes" id="UP001066276">
    <property type="component" value="Chromosome 9"/>
</dbReference>
<sequence length="91" mass="9619">MGSGLAARVLASLPASDVDANPAARQPARSVRSGCGGRSTNAGTREGRAADGSTRAAVVYATQPPGWSLTRLPMRVRSWRLAFLRDLRPRS</sequence>
<proteinExistence type="predicted"/>
<gene>
    <name evidence="2" type="ORF">NDU88_005369</name>
</gene>
<keyword evidence="3" id="KW-1185">Reference proteome</keyword>
<organism evidence="2 3">
    <name type="scientific">Pleurodeles waltl</name>
    <name type="common">Iberian ribbed newt</name>
    <dbReference type="NCBI Taxonomy" id="8319"/>
    <lineage>
        <taxon>Eukaryota</taxon>
        <taxon>Metazoa</taxon>
        <taxon>Chordata</taxon>
        <taxon>Craniata</taxon>
        <taxon>Vertebrata</taxon>
        <taxon>Euteleostomi</taxon>
        <taxon>Amphibia</taxon>
        <taxon>Batrachia</taxon>
        <taxon>Caudata</taxon>
        <taxon>Salamandroidea</taxon>
        <taxon>Salamandridae</taxon>
        <taxon>Pleurodelinae</taxon>
        <taxon>Pleurodeles</taxon>
    </lineage>
</organism>